<sequence length="193" mass="22172">MCFKWAVLAGFVEGKNCQQIDHRYKALETKFDFSGLVFPTQLRHIIVLEKNNASVSVNIFGIGENQKIYPIRVAEEEKDRHIDLLHLNTEDGNAHYCCIKNFEQMPQPGKDGSPTVLKYKNYHRMNKLPIVVHAVFESILKPIQTCESDPGHAYTYDYKKHEAYSFCIYVQVDNSVIPAALTSTLRQESIIYT</sequence>
<dbReference type="Proteomes" id="UP001159363">
    <property type="component" value="Chromosome 3"/>
</dbReference>
<comment type="caution">
    <text evidence="1">The sequence shown here is derived from an EMBL/GenBank/DDBJ whole genome shotgun (WGS) entry which is preliminary data.</text>
</comment>
<reference evidence="1 2" key="1">
    <citation type="submission" date="2023-02" db="EMBL/GenBank/DDBJ databases">
        <title>LHISI_Scaffold_Assembly.</title>
        <authorList>
            <person name="Stuart O.P."/>
            <person name="Cleave R."/>
            <person name="Magrath M.J.L."/>
            <person name="Mikheyev A.S."/>
        </authorList>
    </citation>
    <scope>NUCLEOTIDE SEQUENCE [LARGE SCALE GENOMIC DNA]</scope>
    <source>
        <strain evidence="1">Daus_M_001</strain>
        <tissue evidence="1">Leg muscle</tissue>
    </source>
</reference>
<name>A0ABQ9HWY5_9NEOP</name>
<organism evidence="1 2">
    <name type="scientific">Dryococelus australis</name>
    <dbReference type="NCBI Taxonomy" id="614101"/>
    <lineage>
        <taxon>Eukaryota</taxon>
        <taxon>Metazoa</taxon>
        <taxon>Ecdysozoa</taxon>
        <taxon>Arthropoda</taxon>
        <taxon>Hexapoda</taxon>
        <taxon>Insecta</taxon>
        <taxon>Pterygota</taxon>
        <taxon>Neoptera</taxon>
        <taxon>Polyneoptera</taxon>
        <taxon>Phasmatodea</taxon>
        <taxon>Verophasmatodea</taxon>
        <taxon>Anareolatae</taxon>
        <taxon>Phasmatidae</taxon>
        <taxon>Eurycanthinae</taxon>
        <taxon>Dryococelus</taxon>
    </lineage>
</organism>
<dbReference type="EMBL" id="JARBHB010000003">
    <property type="protein sequence ID" value="KAJ8888889.1"/>
    <property type="molecule type" value="Genomic_DNA"/>
</dbReference>
<evidence type="ECO:0000313" key="2">
    <source>
        <dbReference type="Proteomes" id="UP001159363"/>
    </source>
</evidence>
<proteinExistence type="predicted"/>
<dbReference type="PANTHER" id="PTHR31511:SF12">
    <property type="entry name" value="RHO TERMINATION FACTOR N-TERMINAL DOMAIN-CONTAINING PROTEIN"/>
    <property type="match status" value="1"/>
</dbReference>
<evidence type="ECO:0000313" key="1">
    <source>
        <dbReference type="EMBL" id="KAJ8888889.1"/>
    </source>
</evidence>
<accession>A0ABQ9HWY5</accession>
<protein>
    <submittedName>
        <fullName evidence="1">Uncharacterized protein</fullName>
    </submittedName>
</protein>
<dbReference type="PANTHER" id="PTHR31511">
    <property type="entry name" value="PROTEIN CBG23764"/>
    <property type="match status" value="1"/>
</dbReference>
<gene>
    <name evidence="1" type="ORF">PR048_008383</name>
</gene>
<keyword evidence="2" id="KW-1185">Reference proteome</keyword>
<feature type="non-terminal residue" evidence="1">
    <location>
        <position position="193"/>
    </location>
</feature>